<reference evidence="2 3" key="1">
    <citation type="journal article" date="2020" name="Nature">
        <title>Six reference-quality genomes reveal evolution of bat adaptations.</title>
        <authorList>
            <person name="Jebb D."/>
            <person name="Huang Z."/>
            <person name="Pippel M."/>
            <person name="Hughes G.M."/>
            <person name="Lavrichenko K."/>
            <person name="Devanna P."/>
            <person name="Winkler S."/>
            <person name="Jermiin L.S."/>
            <person name="Skirmuntt E.C."/>
            <person name="Katzourakis A."/>
            <person name="Burkitt-Gray L."/>
            <person name="Ray D.A."/>
            <person name="Sullivan K.A.M."/>
            <person name="Roscito J.G."/>
            <person name="Kirilenko B.M."/>
            <person name="Davalos L.M."/>
            <person name="Corthals A.P."/>
            <person name="Power M.L."/>
            <person name="Jones G."/>
            <person name="Ransome R.D."/>
            <person name="Dechmann D.K.N."/>
            <person name="Locatelli A.G."/>
            <person name="Puechmaille S.J."/>
            <person name="Fedrigo O."/>
            <person name="Jarvis E.D."/>
            <person name="Hiller M."/>
            <person name="Vernes S.C."/>
            <person name="Myers E.W."/>
            <person name="Teeling E.C."/>
        </authorList>
    </citation>
    <scope>NUCLEOTIDE SEQUENCE [LARGE SCALE GENOMIC DNA]</scope>
    <source>
        <strain evidence="2">Bat1K_MPI-CBG_1</strain>
    </source>
</reference>
<protein>
    <submittedName>
        <fullName evidence="2">Uncharacterized protein</fullName>
    </submittedName>
</protein>
<dbReference type="EMBL" id="JABVXQ010000007">
    <property type="protein sequence ID" value="KAF6099953.1"/>
    <property type="molecule type" value="Genomic_DNA"/>
</dbReference>
<proteinExistence type="predicted"/>
<accession>A0A833ZVU4</accession>
<organism evidence="2 3">
    <name type="scientific">Phyllostomus discolor</name>
    <name type="common">pale spear-nosed bat</name>
    <dbReference type="NCBI Taxonomy" id="89673"/>
    <lineage>
        <taxon>Eukaryota</taxon>
        <taxon>Metazoa</taxon>
        <taxon>Chordata</taxon>
        <taxon>Craniata</taxon>
        <taxon>Vertebrata</taxon>
        <taxon>Euteleostomi</taxon>
        <taxon>Mammalia</taxon>
        <taxon>Eutheria</taxon>
        <taxon>Laurasiatheria</taxon>
        <taxon>Chiroptera</taxon>
        <taxon>Yangochiroptera</taxon>
        <taxon>Phyllostomidae</taxon>
        <taxon>Phyllostominae</taxon>
        <taxon>Phyllostomus</taxon>
    </lineage>
</organism>
<evidence type="ECO:0000313" key="2">
    <source>
        <dbReference type="EMBL" id="KAF6099953.1"/>
    </source>
</evidence>
<feature type="compositionally biased region" description="Pro residues" evidence="1">
    <location>
        <begin position="11"/>
        <end position="26"/>
    </location>
</feature>
<evidence type="ECO:0000256" key="1">
    <source>
        <dbReference type="SAM" id="MobiDB-lite"/>
    </source>
</evidence>
<dbReference type="Proteomes" id="UP000664940">
    <property type="component" value="Unassembled WGS sequence"/>
</dbReference>
<gene>
    <name evidence="2" type="ORF">HJG60_011669</name>
</gene>
<feature type="region of interest" description="Disordered" evidence="1">
    <location>
        <begin position="1"/>
        <end position="50"/>
    </location>
</feature>
<dbReference type="AlphaFoldDB" id="A0A833ZVU4"/>
<name>A0A833ZVU4_9CHIR</name>
<comment type="caution">
    <text evidence="2">The sequence shown here is derived from an EMBL/GenBank/DDBJ whole genome shotgun (WGS) entry which is preliminary data.</text>
</comment>
<evidence type="ECO:0000313" key="3">
    <source>
        <dbReference type="Proteomes" id="UP000664940"/>
    </source>
</evidence>
<sequence length="123" mass="13520">MPELRVCPPWRACPPSPTLPPPPPAASPGEARPRMESMLRSLKPPGQSPASVSVMVKVSGSVAALSCFGSEKQRKIRIETNIKGHTCYIYLEVLIIVDNEQDAILHLLSSSAYHVEDLRHAYF</sequence>